<dbReference type="EMBL" id="LAZR01038875">
    <property type="protein sequence ID" value="KKL18422.1"/>
    <property type="molecule type" value="Genomic_DNA"/>
</dbReference>
<accession>A0A0F9BWY8</accession>
<dbReference type="AlphaFoldDB" id="A0A0F9BWY8"/>
<organism evidence="1">
    <name type="scientific">marine sediment metagenome</name>
    <dbReference type="NCBI Taxonomy" id="412755"/>
    <lineage>
        <taxon>unclassified sequences</taxon>
        <taxon>metagenomes</taxon>
        <taxon>ecological metagenomes</taxon>
    </lineage>
</organism>
<reference evidence="1" key="1">
    <citation type="journal article" date="2015" name="Nature">
        <title>Complex archaea that bridge the gap between prokaryotes and eukaryotes.</title>
        <authorList>
            <person name="Spang A."/>
            <person name="Saw J.H."/>
            <person name="Jorgensen S.L."/>
            <person name="Zaremba-Niedzwiedzka K."/>
            <person name="Martijn J."/>
            <person name="Lind A.E."/>
            <person name="van Eijk R."/>
            <person name="Schleper C."/>
            <person name="Guy L."/>
            <person name="Ettema T.J."/>
        </authorList>
    </citation>
    <scope>NUCLEOTIDE SEQUENCE</scope>
</reference>
<gene>
    <name evidence="1" type="ORF">LCGC14_2475630</name>
</gene>
<comment type="caution">
    <text evidence="1">The sequence shown here is derived from an EMBL/GenBank/DDBJ whole genome shotgun (WGS) entry which is preliminary data.</text>
</comment>
<name>A0A0F9BWY8_9ZZZZ</name>
<sequence>QLFFDRIQRTDQFLFELYTRRAFTRFGGNVAAGIYDITV</sequence>
<proteinExistence type="predicted"/>
<feature type="non-terminal residue" evidence="1">
    <location>
        <position position="1"/>
    </location>
</feature>
<protein>
    <submittedName>
        <fullName evidence="1">Uncharacterized protein</fullName>
    </submittedName>
</protein>
<evidence type="ECO:0000313" key="1">
    <source>
        <dbReference type="EMBL" id="KKL18422.1"/>
    </source>
</evidence>